<gene>
    <name evidence="1" type="ORF">SHKM778_87590</name>
</gene>
<protein>
    <submittedName>
        <fullName evidence="1">Uncharacterized protein</fullName>
    </submittedName>
</protein>
<evidence type="ECO:0000313" key="1">
    <source>
        <dbReference type="EMBL" id="BFO22371.1"/>
    </source>
</evidence>
<dbReference type="EMBL" id="AP035768">
    <property type="protein sequence ID" value="BFO22371.1"/>
    <property type="molecule type" value="Genomic_DNA"/>
</dbReference>
<accession>A0AAT9HY34</accession>
<dbReference type="AlphaFoldDB" id="A0AAT9HY34"/>
<proteinExistence type="predicted"/>
<name>A0AAT9HY34_9ACTN</name>
<sequence length="188" mass="20885">MSTPAQEQLRREALEIARWAQGRPALPREVLARLELLSRDSRLLDYSNQEKGVGNSYGSDDSELPSLGPLASFGSWQSVAATILRKAEDSAGFDPSSTEFDPVDWISLEWQFRNMPFLTDIIDDSRHASISSLSLSPAIEAIYYSIEFDGVVPMDAFDEIITSIKKIGQLAVQNEGQREKNSNMQQGS</sequence>
<organism evidence="1">
    <name type="scientific">Streptomyces haneummycinicus</name>
    <dbReference type="NCBI Taxonomy" id="3074435"/>
    <lineage>
        <taxon>Bacteria</taxon>
        <taxon>Bacillati</taxon>
        <taxon>Actinomycetota</taxon>
        <taxon>Actinomycetes</taxon>
        <taxon>Kitasatosporales</taxon>
        <taxon>Streptomycetaceae</taxon>
        <taxon>Streptomyces</taxon>
    </lineage>
</organism>
<reference evidence="1" key="2">
    <citation type="submission" date="2024-07" db="EMBL/GenBank/DDBJ databases">
        <title>Streptomyces haneummycinica sp. nov., a new antibiotic-producing actinobacterium isolated from marine sediment.</title>
        <authorList>
            <person name="Uemura M."/>
            <person name="Hamada M."/>
            <person name="Hirano S."/>
            <person name="Kobayashi K."/>
            <person name="Ohshiro T."/>
            <person name="Kobayashi T."/>
            <person name="Terahara T."/>
        </authorList>
    </citation>
    <scope>NUCLEOTIDE SEQUENCE</scope>
    <source>
        <strain evidence="1">KM77-8</strain>
    </source>
</reference>
<reference evidence="1" key="1">
    <citation type="submission" date="2024-06" db="EMBL/GenBank/DDBJ databases">
        <authorList>
            <consortium name="consrtm"/>
            <person name="Uemura M."/>
            <person name="Terahara T."/>
        </authorList>
    </citation>
    <scope>NUCLEOTIDE SEQUENCE</scope>
    <source>
        <strain evidence="1">KM77-8</strain>
    </source>
</reference>